<evidence type="ECO:0000313" key="2">
    <source>
        <dbReference type="Proteomes" id="UP000036947"/>
    </source>
</evidence>
<evidence type="ECO:0000313" key="1">
    <source>
        <dbReference type="EMBL" id="KND90307.1"/>
    </source>
</evidence>
<protein>
    <submittedName>
        <fullName evidence="1">Uncharacterized protein</fullName>
    </submittedName>
</protein>
<accession>A0A0L0N8E3</accession>
<gene>
    <name evidence="1" type="ORF">TOPH_04952</name>
</gene>
<name>A0A0L0N8E3_TOLOC</name>
<dbReference type="AntiFam" id="ANF00118">
    <property type="entry name" value="Shadow ORF (opposite ucp12)"/>
</dbReference>
<reference evidence="1 2" key="1">
    <citation type="journal article" date="2015" name="BMC Genomics">
        <title>The genome of the truffle-parasite Tolypocladium ophioglossoides and the evolution of antifungal peptaibiotics.</title>
        <authorList>
            <person name="Quandt C.A."/>
            <person name="Bushley K.E."/>
            <person name="Spatafora J.W."/>
        </authorList>
    </citation>
    <scope>NUCLEOTIDE SEQUENCE [LARGE SCALE GENOMIC DNA]</scope>
    <source>
        <strain evidence="1 2">CBS 100239</strain>
    </source>
</reference>
<proteinExistence type="predicted"/>
<dbReference type="AlphaFoldDB" id="A0A0L0N8E3"/>
<dbReference type="Proteomes" id="UP000036947">
    <property type="component" value="Unassembled WGS sequence"/>
</dbReference>
<organism evidence="1 2">
    <name type="scientific">Tolypocladium ophioglossoides (strain CBS 100239)</name>
    <name type="common">Snaketongue truffleclub</name>
    <name type="synonym">Elaphocordyceps ophioglossoides</name>
    <dbReference type="NCBI Taxonomy" id="1163406"/>
    <lineage>
        <taxon>Eukaryota</taxon>
        <taxon>Fungi</taxon>
        <taxon>Dikarya</taxon>
        <taxon>Ascomycota</taxon>
        <taxon>Pezizomycotina</taxon>
        <taxon>Sordariomycetes</taxon>
        <taxon>Hypocreomycetidae</taxon>
        <taxon>Hypocreales</taxon>
        <taxon>Ophiocordycipitaceae</taxon>
        <taxon>Tolypocladium</taxon>
    </lineage>
</organism>
<keyword evidence="2" id="KW-1185">Reference proteome</keyword>
<comment type="caution">
    <text evidence="1">The sequence shown here is derived from an EMBL/GenBank/DDBJ whole genome shotgun (WGS) entry which is preliminary data.</text>
</comment>
<dbReference type="EMBL" id="LFRF01000013">
    <property type="protein sequence ID" value="KND90307.1"/>
    <property type="molecule type" value="Genomic_DNA"/>
</dbReference>
<sequence length="172" mass="19433">MHNLDRVLTTFDSEHLHMISVLVLVVIRGKVLEESSNDVHIRGGTHDDNLQGNAASATQVPCQDLLQEPDKEIDVQAPFVNFVNDNSTVLAKAWVTQKLLEQRPLREELDLGPTRDLMVEPNRVADQPIGLPFPQRCAGFPRHSMSQCRRRNTPRLRYGNGSADRHLILRPC</sequence>